<protein>
    <submittedName>
        <fullName evidence="2">Uncharacterized protein</fullName>
    </submittedName>
</protein>
<sequence>MDDVKPTARWANRMLRPLASIYRRLEKHNETLAIIAADSRIREHNTNIHTQKQGTGDAVKAQDNDSGSDADEDDPVWVPGKKPDQRRVRHKYSSRGEGRGGKRRSRLSIQSPEASRTLPGAIELATPVITGKRWEAPTSAQSQFSVEQKRKTKPHGQLQAFRDKYPLHKSPWQEILGQSGDAGFASIVHNLDRILQNFLCNTRIRIRENKDSVQPVRGTRSLMSTVVRRLPEFIANEQAAHDELEDDGDEDMCDAYFTELESYYAPHGQGWKPLREAVRAQGIYLVSTMIVNGWLTDSIACALIEMCRYHEPDACESLLSIFLSTRTGYHHPVALKPPTDSNEPGDPIRLLRKYAHHGPAHRSYIFDELSKLLTRGVLPPEWMATKSWTSWMTRATISFSRGDHDCASASRLIEAVLVSAADIIPSVVAPGSEQDDKGDRGCVHERQTRTSSLSTTDKLDLSRKCPVPVEDALSNHVTSLLAALCGMHISRSRELDDLNDFEGTKAGHVINYLCSTLEKDMEWQPLSHITTLTFHQLLRRGCIILADCLLQCNDAVLKTDHRPIVGSTAILERYCETLASRSALVKELALFVRQAFRCFGSSTDDERLYMGREVRRMVSRLPRMSDAPSLSTFLGRVAVEVAMEFAESTGEPDDHVWAVEVQETVISLVGKKETSPVSLEESEDQRPRGGCFRWEESIGEWVARTPEVKLNAPPTRVRPSLTPRPMPCIPCSTDSSSPESDPESDRFMETSSLTSSPPSAGLKRTIECTDSSPLQSAKRRRPAPVIVEQQGKNVRRRSGLSSAAAAPRYPSLEPVPSQRRALRELSCRIKNMEAAPTSEKPATKVEVVIINKKVPETPPLETGSESEPDLFEKQIHRPVERRRSGRSRISILPSRGPLVVARRKSMVIPCSEDDSDDELSFF</sequence>
<feature type="compositionally biased region" description="Acidic residues" evidence="1">
    <location>
        <begin position="66"/>
        <end position="75"/>
    </location>
</feature>
<feature type="compositionally biased region" description="Basic and acidic residues" evidence="1">
    <location>
        <begin position="434"/>
        <end position="448"/>
    </location>
</feature>
<evidence type="ECO:0000256" key="1">
    <source>
        <dbReference type="SAM" id="MobiDB-lite"/>
    </source>
</evidence>
<feature type="region of interest" description="Disordered" evidence="1">
    <location>
        <begin position="713"/>
        <end position="817"/>
    </location>
</feature>
<name>A0A0F7THE8_PENBI</name>
<feature type="compositionally biased region" description="Polar residues" evidence="1">
    <location>
        <begin position="749"/>
        <end position="758"/>
    </location>
</feature>
<keyword evidence="3" id="KW-1185">Reference proteome</keyword>
<dbReference type="OrthoDB" id="4159838at2759"/>
<evidence type="ECO:0000313" key="3">
    <source>
        <dbReference type="Proteomes" id="UP000042958"/>
    </source>
</evidence>
<feature type="compositionally biased region" description="Low complexity" evidence="1">
    <location>
        <begin position="799"/>
        <end position="808"/>
    </location>
</feature>
<feature type="region of interest" description="Disordered" evidence="1">
    <location>
        <begin position="47"/>
        <end position="118"/>
    </location>
</feature>
<dbReference type="Proteomes" id="UP000042958">
    <property type="component" value="Unassembled WGS sequence"/>
</dbReference>
<gene>
    <name evidence="2" type="ORF">PMG11_02431</name>
</gene>
<organism evidence="2 3">
    <name type="scientific">Penicillium brasilianum</name>
    <dbReference type="NCBI Taxonomy" id="104259"/>
    <lineage>
        <taxon>Eukaryota</taxon>
        <taxon>Fungi</taxon>
        <taxon>Dikarya</taxon>
        <taxon>Ascomycota</taxon>
        <taxon>Pezizomycotina</taxon>
        <taxon>Eurotiomycetes</taxon>
        <taxon>Eurotiomycetidae</taxon>
        <taxon>Eurotiales</taxon>
        <taxon>Aspergillaceae</taxon>
        <taxon>Penicillium</taxon>
    </lineage>
</organism>
<evidence type="ECO:0000313" key="2">
    <source>
        <dbReference type="EMBL" id="CEJ56214.1"/>
    </source>
</evidence>
<reference evidence="3" key="1">
    <citation type="journal article" date="2015" name="Genome Announc.">
        <title>Draft genome sequence of the fungus Penicillium brasilianum MG11.</title>
        <authorList>
            <person name="Horn F."/>
            <person name="Linde J."/>
            <person name="Mattern D.J."/>
            <person name="Walther G."/>
            <person name="Guthke R."/>
            <person name="Brakhage A.A."/>
            <person name="Valiante V."/>
        </authorList>
    </citation>
    <scope>NUCLEOTIDE SEQUENCE [LARGE SCALE GENOMIC DNA]</scope>
    <source>
        <strain evidence="3">MG11</strain>
    </source>
</reference>
<feature type="region of interest" description="Disordered" evidence="1">
    <location>
        <begin position="429"/>
        <end position="451"/>
    </location>
</feature>
<accession>A0A0F7THE8</accession>
<dbReference type="AlphaFoldDB" id="A0A0F7THE8"/>
<proteinExistence type="predicted"/>
<dbReference type="EMBL" id="CDHK01000002">
    <property type="protein sequence ID" value="CEJ56214.1"/>
    <property type="molecule type" value="Genomic_DNA"/>
</dbReference>
<dbReference type="STRING" id="104259.A0A0F7THE8"/>